<evidence type="ECO:0000259" key="1">
    <source>
        <dbReference type="Pfam" id="PF13456"/>
    </source>
</evidence>
<dbReference type="PANTHER" id="PTHR47074:SF11">
    <property type="entry name" value="REVERSE TRANSCRIPTASE-LIKE PROTEIN"/>
    <property type="match status" value="1"/>
</dbReference>
<reference evidence="3" key="1">
    <citation type="submission" date="2016-04" db="EMBL/GenBank/DDBJ databases">
        <title>Cephalotus genome sequencing.</title>
        <authorList>
            <person name="Fukushima K."/>
            <person name="Hasebe M."/>
            <person name="Fang X."/>
        </authorList>
    </citation>
    <scope>NUCLEOTIDE SEQUENCE [LARGE SCALE GENOMIC DNA]</scope>
    <source>
        <strain evidence="3">cv. St1</strain>
    </source>
</reference>
<dbReference type="InterPro" id="IPR036397">
    <property type="entry name" value="RNaseH_sf"/>
</dbReference>
<evidence type="ECO:0000313" key="2">
    <source>
        <dbReference type="EMBL" id="GAV89685.1"/>
    </source>
</evidence>
<dbReference type="InParanoid" id="A0A1Q3DB78"/>
<dbReference type="CDD" id="cd06222">
    <property type="entry name" value="RNase_H_like"/>
    <property type="match status" value="1"/>
</dbReference>
<dbReference type="Proteomes" id="UP000187406">
    <property type="component" value="Unassembled WGS sequence"/>
</dbReference>
<proteinExistence type="predicted"/>
<sequence length="218" mass="24517">KWCPPPRQTLKVNCDAAVSENRNDVGAGMVVRDVQGNVLLAAAMTVEHIRDPRSIEAMAILHALKVSLEKGWRKIIVESDAENVLNEINAYQPSLSLYGNVVEEIKSLVSPFIFCQFSWISKVGNKMAHELARLASSVYTNMVWIESFCLKYHILKNLFPLYHALQTISHVTTPNLTFHFKPAVFFLSLSLTLSLFHNFSFPLTYSLSPAISLSPSFF</sequence>
<dbReference type="InterPro" id="IPR002156">
    <property type="entry name" value="RNaseH_domain"/>
</dbReference>
<dbReference type="OrthoDB" id="1906820at2759"/>
<keyword evidence="3" id="KW-1185">Reference proteome</keyword>
<feature type="non-terminal residue" evidence="2">
    <location>
        <position position="1"/>
    </location>
</feature>
<dbReference type="SUPFAM" id="SSF53098">
    <property type="entry name" value="Ribonuclease H-like"/>
    <property type="match status" value="1"/>
</dbReference>
<gene>
    <name evidence="2" type="ORF">CFOL_v3_33099</name>
</gene>
<evidence type="ECO:0000313" key="3">
    <source>
        <dbReference type="Proteomes" id="UP000187406"/>
    </source>
</evidence>
<feature type="domain" description="RNase H type-1" evidence="1">
    <location>
        <begin position="13"/>
        <end position="134"/>
    </location>
</feature>
<dbReference type="GO" id="GO:0003676">
    <property type="term" value="F:nucleic acid binding"/>
    <property type="evidence" value="ECO:0007669"/>
    <property type="project" value="InterPro"/>
</dbReference>
<dbReference type="InterPro" id="IPR044730">
    <property type="entry name" value="RNase_H-like_dom_plant"/>
</dbReference>
<organism evidence="2 3">
    <name type="scientific">Cephalotus follicularis</name>
    <name type="common">Albany pitcher plant</name>
    <dbReference type="NCBI Taxonomy" id="3775"/>
    <lineage>
        <taxon>Eukaryota</taxon>
        <taxon>Viridiplantae</taxon>
        <taxon>Streptophyta</taxon>
        <taxon>Embryophyta</taxon>
        <taxon>Tracheophyta</taxon>
        <taxon>Spermatophyta</taxon>
        <taxon>Magnoliopsida</taxon>
        <taxon>eudicotyledons</taxon>
        <taxon>Gunneridae</taxon>
        <taxon>Pentapetalae</taxon>
        <taxon>rosids</taxon>
        <taxon>fabids</taxon>
        <taxon>Oxalidales</taxon>
        <taxon>Cephalotaceae</taxon>
        <taxon>Cephalotus</taxon>
    </lineage>
</organism>
<dbReference type="AlphaFoldDB" id="A0A1Q3DB78"/>
<name>A0A1Q3DB78_CEPFO</name>
<dbReference type="InterPro" id="IPR012337">
    <property type="entry name" value="RNaseH-like_sf"/>
</dbReference>
<dbReference type="InterPro" id="IPR052929">
    <property type="entry name" value="RNase_H-like_EbsB-rel"/>
</dbReference>
<dbReference type="Pfam" id="PF13456">
    <property type="entry name" value="RVT_3"/>
    <property type="match status" value="1"/>
</dbReference>
<accession>A0A1Q3DB78</accession>
<comment type="caution">
    <text evidence="2">The sequence shown here is derived from an EMBL/GenBank/DDBJ whole genome shotgun (WGS) entry which is preliminary data.</text>
</comment>
<dbReference type="Gene3D" id="3.30.420.10">
    <property type="entry name" value="Ribonuclease H-like superfamily/Ribonuclease H"/>
    <property type="match status" value="1"/>
</dbReference>
<dbReference type="GO" id="GO:0004523">
    <property type="term" value="F:RNA-DNA hybrid ribonuclease activity"/>
    <property type="evidence" value="ECO:0007669"/>
    <property type="project" value="InterPro"/>
</dbReference>
<protein>
    <submittedName>
        <fullName evidence="2">RVT_3 domain-containing protein</fullName>
    </submittedName>
</protein>
<dbReference type="PANTHER" id="PTHR47074">
    <property type="entry name" value="BNAC02G40300D PROTEIN"/>
    <property type="match status" value="1"/>
</dbReference>
<dbReference type="EMBL" id="BDDD01005667">
    <property type="protein sequence ID" value="GAV89685.1"/>
    <property type="molecule type" value="Genomic_DNA"/>
</dbReference>